<evidence type="ECO:0000259" key="1">
    <source>
        <dbReference type="Pfam" id="PF10358"/>
    </source>
</evidence>
<dbReference type="EMBL" id="CP126209">
    <property type="protein sequence ID" value="WIA11052.1"/>
    <property type="molecule type" value="Genomic_DNA"/>
</dbReference>
<evidence type="ECO:0000313" key="3">
    <source>
        <dbReference type="Proteomes" id="UP001244341"/>
    </source>
</evidence>
<evidence type="ECO:0000313" key="2">
    <source>
        <dbReference type="EMBL" id="WIA11052.1"/>
    </source>
</evidence>
<accession>A0ABY8TPX3</accession>
<proteinExistence type="predicted"/>
<protein>
    <recommendedName>
        <fullName evidence="1">C2 NT-type domain-containing protein</fullName>
    </recommendedName>
</protein>
<dbReference type="Pfam" id="PF10358">
    <property type="entry name" value="NT-C2"/>
    <property type="match status" value="1"/>
</dbReference>
<name>A0ABY8TPX3_TETOB</name>
<reference evidence="2 3" key="1">
    <citation type="submission" date="2023-05" db="EMBL/GenBank/DDBJ databases">
        <title>A 100% complete, gapless, phased diploid assembly of the Scenedesmus obliquus UTEX 3031 genome.</title>
        <authorList>
            <person name="Biondi T.C."/>
            <person name="Hanschen E.R."/>
            <person name="Kwon T."/>
            <person name="Eng W."/>
            <person name="Kruse C.P.S."/>
            <person name="Koehler S.I."/>
            <person name="Kunde Y."/>
            <person name="Gleasner C.D."/>
            <person name="You Mak K.T."/>
            <person name="Polle J."/>
            <person name="Hovde B.T."/>
            <person name="Starkenburg S.R."/>
        </authorList>
    </citation>
    <scope>NUCLEOTIDE SEQUENCE [LARGE SCALE GENOMIC DNA]</scope>
    <source>
        <strain evidence="2 3">DOE0152z</strain>
    </source>
</reference>
<sequence>MSATQHKTRKLVDIAQKARGRTPLKYELEVIPFFAGELPSGLEKVSFAWERGSKLFTTDAQPVNPHTRAVFWKQYLRQTATLYKEGGRLLPKEYTFKVQHVRGSGDGANSSRKTIGKLKLDMSTFCSEETAPVPQEVFLQLKPAGKLKVSIKASWLRDAKVDMEALTEASFTTHKSGDAALAGLAEDEQVRGQLQLVAMAATGSAGATCVYRKQGPQVPGAIGAFSVGLSPDEERAAAEQEKARLAAMKEVEVERMRRNIEEQLRSELNDALAKHNKTTWRDMFCCCFPRKQGVRITSQEMGAMDDNENASLAQGAYL</sequence>
<feature type="domain" description="C2 NT-type" evidence="1">
    <location>
        <begin position="44"/>
        <end position="153"/>
    </location>
</feature>
<organism evidence="2 3">
    <name type="scientific">Tetradesmus obliquus</name>
    <name type="common">Green alga</name>
    <name type="synonym">Acutodesmus obliquus</name>
    <dbReference type="NCBI Taxonomy" id="3088"/>
    <lineage>
        <taxon>Eukaryota</taxon>
        <taxon>Viridiplantae</taxon>
        <taxon>Chlorophyta</taxon>
        <taxon>core chlorophytes</taxon>
        <taxon>Chlorophyceae</taxon>
        <taxon>CS clade</taxon>
        <taxon>Sphaeropleales</taxon>
        <taxon>Scenedesmaceae</taxon>
        <taxon>Tetradesmus</taxon>
    </lineage>
</organism>
<keyword evidence="3" id="KW-1185">Reference proteome</keyword>
<dbReference type="Proteomes" id="UP001244341">
    <property type="component" value="Chromosome 2b"/>
</dbReference>
<gene>
    <name evidence="2" type="ORF">OEZ85_011204</name>
</gene>
<dbReference type="InterPro" id="IPR019448">
    <property type="entry name" value="NT-C2"/>
</dbReference>